<dbReference type="GO" id="GO:0005615">
    <property type="term" value="C:extracellular space"/>
    <property type="evidence" value="ECO:0007669"/>
    <property type="project" value="TreeGrafter"/>
</dbReference>
<dbReference type="SUPFAM" id="SSF51092">
    <property type="entry name" value="Vitelline membrane outer protein-I (VMO-I)"/>
    <property type="match status" value="2"/>
</dbReference>
<dbReference type="OMA" id="NGGPWGY"/>
<sequence length="191" mass="21125">MSDSGEYVQFFKLIVAFGVVEVLDGGGSDFRFIWGSWTQPQWCPRGHLSAFRLRVQAPQGAFRDDTAANNIDFKCSDNSTLVGRGTTDGEYGSWSEDCGPQWCPYGHLSAFRLRVQSPQGAFRDDTAANNIDFKCSHGATLEGRGTTSGTYGSWSEDCGKKAICGLRTKIEKWLGIRDDTALNDVQFYCCE</sequence>
<dbReference type="AlphaFoldDB" id="A0A8C4QTR9"/>
<dbReference type="Pfam" id="PF03762">
    <property type="entry name" value="VOMI"/>
    <property type="match status" value="2"/>
</dbReference>
<protein>
    <recommendedName>
        <fullName evidence="3">Vitelline membrane outer layer protein 1 homolog</fullName>
    </recommendedName>
</protein>
<proteinExistence type="predicted"/>
<reference evidence="1" key="2">
    <citation type="submission" date="2025-09" db="UniProtKB">
        <authorList>
            <consortium name="Ensembl"/>
        </authorList>
    </citation>
    <scope>IDENTIFICATION</scope>
</reference>
<dbReference type="InterPro" id="IPR005515">
    <property type="entry name" value="VOMI"/>
</dbReference>
<keyword evidence="2" id="KW-1185">Reference proteome</keyword>
<dbReference type="Ensembl" id="ENSEBUT00000020839.1">
    <property type="protein sequence ID" value="ENSEBUP00000020263.1"/>
    <property type="gene ID" value="ENSEBUG00000012570.1"/>
</dbReference>
<dbReference type="Proteomes" id="UP000694388">
    <property type="component" value="Unplaced"/>
</dbReference>
<dbReference type="PANTHER" id="PTHR18841:SF0">
    <property type="entry name" value="VITELLINE MEMBRANE OUTER LAYER 1 HOMOLOG A-RELATED"/>
    <property type="match status" value="1"/>
</dbReference>
<evidence type="ECO:0000313" key="2">
    <source>
        <dbReference type="Proteomes" id="UP000694388"/>
    </source>
</evidence>
<reference evidence="1" key="1">
    <citation type="submission" date="2025-08" db="UniProtKB">
        <authorList>
            <consortium name="Ensembl"/>
        </authorList>
    </citation>
    <scope>IDENTIFICATION</scope>
</reference>
<evidence type="ECO:0008006" key="3">
    <source>
        <dbReference type="Google" id="ProtNLM"/>
    </source>
</evidence>
<dbReference type="GeneTree" id="ENSGT00390000009313"/>
<dbReference type="InterPro" id="IPR036706">
    <property type="entry name" value="VOMI_sf"/>
</dbReference>
<dbReference type="PANTHER" id="PTHR18841">
    <property type="entry name" value="VITELLINE MEMBRANE OUTER LAYER PROTEIN I-RELATED"/>
    <property type="match status" value="1"/>
</dbReference>
<evidence type="ECO:0000313" key="1">
    <source>
        <dbReference type="Ensembl" id="ENSEBUP00000020263.1"/>
    </source>
</evidence>
<name>A0A8C4QTR9_EPTBU</name>
<accession>A0A8C4QTR9</accession>
<organism evidence="1 2">
    <name type="scientific">Eptatretus burgeri</name>
    <name type="common">Inshore hagfish</name>
    <dbReference type="NCBI Taxonomy" id="7764"/>
    <lineage>
        <taxon>Eukaryota</taxon>
        <taxon>Metazoa</taxon>
        <taxon>Chordata</taxon>
        <taxon>Craniata</taxon>
        <taxon>Vertebrata</taxon>
        <taxon>Cyclostomata</taxon>
        <taxon>Myxini</taxon>
        <taxon>Myxiniformes</taxon>
        <taxon>Myxinidae</taxon>
        <taxon>Eptatretinae</taxon>
        <taxon>Eptatretus</taxon>
    </lineage>
</organism>
<dbReference type="Gene3D" id="2.100.10.20">
    <property type="entry name" value="Vitelline membrane outer layer protein I (VOMI)"/>
    <property type="match status" value="2"/>
</dbReference>